<dbReference type="GO" id="GO:0033567">
    <property type="term" value="P:DNA replication, Okazaki fragment processing"/>
    <property type="evidence" value="ECO:0007669"/>
    <property type="project" value="InterPro"/>
</dbReference>
<evidence type="ECO:0000313" key="7">
    <source>
        <dbReference type="EMBL" id="PPE06621.1"/>
    </source>
</evidence>
<evidence type="ECO:0000256" key="1">
    <source>
        <dbReference type="ARBA" id="ARBA00022722"/>
    </source>
</evidence>
<dbReference type="PANTHER" id="PTHR42646:SF2">
    <property type="entry name" value="5'-3' EXONUCLEASE FAMILY PROTEIN"/>
    <property type="match status" value="1"/>
</dbReference>
<dbReference type="SMART" id="SM00279">
    <property type="entry name" value="HhH2"/>
    <property type="match status" value="1"/>
</dbReference>
<comment type="function">
    <text evidence="4">5'-3' exonuclease acting preferentially on double-stranded DNA.</text>
</comment>
<dbReference type="GO" id="GO:0003677">
    <property type="term" value="F:DNA binding"/>
    <property type="evidence" value="ECO:0007669"/>
    <property type="project" value="UniProtKB-KW"/>
</dbReference>
<evidence type="ECO:0000256" key="4">
    <source>
        <dbReference type="ARBA" id="ARBA00049957"/>
    </source>
</evidence>
<protein>
    <recommendedName>
        <fullName evidence="5">5'-3' exonuclease</fullName>
    </recommendedName>
</protein>
<dbReference type="EMBL" id="PHNF01000001">
    <property type="protein sequence ID" value="PPE06621.1"/>
    <property type="molecule type" value="Genomic_DNA"/>
</dbReference>
<keyword evidence="3" id="KW-0238">DNA-binding</keyword>
<proteinExistence type="predicted"/>
<feature type="domain" description="5'-3' exonuclease" evidence="6">
    <location>
        <begin position="7"/>
        <end position="271"/>
    </location>
</feature>
<reference evidence="7 8" key="1">
    <citation type="submission" date="2017-11" db="EMBL/GenBank/DDBJ databases">
        <title>Genome sequence of Mesoplasma corruscae ELCA-2 (ATCC 49579).</title>
        <authorList>
            <person name="Lo W.-S."/>
            <person name="Kuo C.-H."/>
        </authorList>
    </citation>
    <scope>NUCLEOTIDE SEQUENCE [LARGE SCALE GENOMIC DNA]</scope>
    <source>
        <strain evidence="7 8">ELCA-2</strain>
    </source>
</reference>
<dbReference type="InterPro" id="IPR038969">
    <property type="entry name" value="FEN"/>
</dbReference>
<organism evidence="7 8">
    <name type="scientific">Mesoplasma corruscae</name>
    <dbReference type="NCBI Taxonomy" id="216874"/>
    <lineage>
        <taxon>Bacteria</taxon>
        <taxon>Bacillati</taxon>
        <taxon>Mycoplasmatota</taxon>
        <taxon>Mollicutes</taxon>
        <taxon>Entomoplasmatales</taxon>
        <taxon>Entomoplasmataceae</taxon>
        <taxon>Mesoplasma</taxon>
    </lineage>
</organism>
<dbReference type="CDD" id="cd09859">
    <property type="entry name" value="PIN_53EXO"/>
    <property type="match status" value="1"/>
</dbReference>
<dbReference type="InterPro" id="IPR008918">
    <property type="entry name" value="HhH2"/>
</dbReference>
<keyword evidence="1" id="KW-0540">Nuclease</keyword>
<evidence type="ECO:0000259" key="6">
    <source>
        <dbReference type="SMART" id="SM00475"/>
    </source>
</evidence>
<dbReference type="PANTHER" id="PTHR42646">
    <property type="entry name" value="FLAP ENDONUCLEASE XNI"/>
    <property type="match status" value="1"/>
</dbReference>
<evidence type="ECO:0000256" key="2">
    <source>
        <dbReference type="ARBA" id="ARBA00022801"/>
    </source>
</evidence>
<name>A0A2S5RH51_9MOLU</name>
<comment type="caution">
    <text evidence="7">The sequence shown here is derived from an EMBL/GenBank/DDBJ whole genome shotgun (WGS) entry which is preliminary data.</text>
</comment>
<gene>
    <name evidence="7" type="primary">polA</name>
    <name evidence="7" type="ORF">MCORR_v1c02520</name>
</gene>
<dbReference type="SUPFAM" id="SSF47807">
    <property type="entry name" value="5' to 3' exonuclease, C-terminal subdomain"/>
    <property type="match status" value="1"/>
</dbReference>
<dbReference type="RefSeq" id="WP_104207800.1">
    <property type="nucleotide sequence ID" value="NZ_PHNF01000001.1"/>
</dbReference>
<evidence type="ECO:0000313" key="8">
    <source>
        <dbReference type="Proteomes" id="UP000239785"/>
    </source>
</evidence>
<dbReference type="InterPro" id="IPR020046">
    <property type="entry name" value="5-3_exonucl_a-hlix_arch_N"/>
</dbReference>
<dbReference type="OrthoDB" id="9806424at2"/>
<accession>A0A2S5RH51</accession>
<evidence type="ECO:0000256" key="5">
    <source>
        <dbReference type="ARBA" id="ARBA00050026"/>
    </source>
</evidence>
<dbReference type="InterPro" id="IPR020045">
    <property type="entry name" value="DNA_polI_H3TH"/>
</dbReference>
<evidence type="ECO:0000256" key="3">
    <source>
        <dbReference type="ARBA" id="ARBA00023125"/>
    </source>
</evidence>
<dbReference type="Gene3D" id="1.10.150.20">
    <property type="entry name" value="5' to 3' exonuclease, C-terminal subdomain"/>
    <property type="match status" value="1"/>
</dbReference>
<dbReference type="CDD" id="cd09898">
    <property type="entry name" value="H3TH_53EXO"/>
    <property type="match status" value="1"/>
</dbReference>
<keyword evidence="8" id="KW-1185">Reference proteome</keyword>
<dbReference type="GO" id="GO:0008409">
    <property type="term" value="F:5'-3' exonuclease activity"/>
    <property type="evidence" value="ECO:0007669"/>
    <property type="project" value="InterPro"/>
</dbReference>
<dbReference type="InterPro" id="IPR002421">
    <property type="entry name" value="5-3_exonuclease"/>
</dbReference>
<dbReference type="InterPro" id="IPR029060">
    <property type="entry name" value="PIN-like_dom_sf"/>
</dbReference>
<dbReference type="AlphaFoldDB" id="A0A2S5RH51"/>
<dbReference type="InterPro" id="IPR036279">
    <property type="entry name" value="5-3_exonuclease_C_sf"/>
</dbReference>
<dbReference type="SUPFAM" id="SSF88723">
    <property type="entry name" value="PIN domain-like"/>
    <property type="match status" value="1"/>
</dbReference>
<sequence>MNTINEKRTILIIDGYHLLHKGYYGSLKRKKVALNRDGIQINAIYTFIAKIIEIVNKNNYYTVIVTMDMDQGCWRRELYPEYKAKRKDTPESLIPQKDIIREFLTAANIPWYEMPRYEADDLIGTINKIATKLDYDVHILSNDKDIFQLIGDQTQVITNISKNDEHIFVDESLVLEKFGCKPSQVSYIKALMGDPSDNIKGVRHLHYNQAIQLLEKYQTIDEIFKHIDEIKPLISKRLIDNKEHILLNAKITKIQDRLPVGRVDLKPLRINWYGFNKFLKKHKMWAYVTQVNKIIENNKNSKSK</sequence>
<keyword evidence="2" id="KW-0378">Hydrolase</keyword>
<dbReference type="GO" id="GO:0017108">
    <property type="term" value="F:5'-flap endonuclease activity"/>
    <property type="evidence" value="ECO:0007669"/>
    <property type="project" value="InterPro"/>
</dbReference>
<dbReference type="SMART" id="SM00475">
    <property type="entry name" value="53EXOc"/>
    <property type="match status" value="1"/>
</dbReference>
<dbReference type="Pfam" id="PF02739">
    <property type="entry name" value="5_3_exonuc_N"/>
    <property type="match status" value="1"/>
</dbReference>
<dbReference type="Gene3D" id="3.40.50.1010">
    <property type="entry name" value="5'-nuclease"/>
    <property type="match status" value="1"/>
</dbReference>
<dbReference type="Proteomes" id="UP000239785">
    <property type="component" value="Unassembled WGS sequence"/>
</dbReference>
<dbReference type="Pfam" id="PF01367">
    <property type="entry name" value="5_3_exonuc"/>
    <property type="match status" value="1"/>
</dbReference>